<proteinExistence type="predicted"/>
<keyword evidence="3" id="KW-1185">Reference proteome</keyword>
<name>D2PND0_KRIFD</name>
<dbReference type="PROSITE" id="PS51257">
    <property type="entry name" value="PROKAR_LIPOPROTEIN"/>
    <property type="match status" value="1"/>
</dbReference>
<reference evidence="3" key="1">
    <citation type="submission" date="2009-09" db="EMBL/GenBank/DDBJ databases">
        <title>The complete genome of Kribbella flavida DSM 17836.</title>
        <authorList>
            <consortium name="US DOE Joint Genome Institute (JGI-PGF)"/>
            <person name="Lucas S."/>
            <person name="Copeland A."/>
            <person name="Lapidus A."/>
            <person name="Glavina del Rio T."/>
            <person name="Dalin E."/>
            <person name="Tice H."/>
            <person name="Bruce D."/>
            <person name="Goodwin L."/>
            <person name="Pitluck S."/>
            <person name="Kyrpides N."/>
            <person name="Mavromatis K."/>
            <person name="Ivanova N."/>
            <person name="Saunders E."/>
            <person name="Brettin T."/>
            <person name="Detter J.C."/>
            <person name="Han C."/>
            <person name="Larimer F."/>
            <person name="Land M."/>
            <person name="Hauser L."/>
            <person name="Markowitz V."/>
            <person name="Cheng J.-F."/>
            <person name="Hugenholtz P."/>
            <person name="Woyke T."/>
            <person name="Wu D."/>
            <person name="Pukall R."/>
            <person name="Klenk H.-P."/>
            <person name="Eisen J.A."/>
        </authorList>
    </citation>
    <scope>NUCLEOTIDE SEQUENCE [LARGE SCALE GENOMIC DNA]</scope>
    <source>
        <strain evidence="3">DSM 17836 / JCM 10339 / NBRC 14399</strain>
    </source>
</reference>
<dbReference type="HOGENOM" id="CLU_1515998_0_0_11"/>
<protein>
    <submittedName>
        <fullName evidence="2">Uncharacterized protein</fullName>
    </submittedName>
</protein>
<dbReference type="EMBL" id="CP001736">
    <property type="protein sequence ID" value="ADB34614.1"/>
    <property type="molecule type" value="Genomic_DNA"/>
</dbReference>
<reference evidence="2 3" key="2">
    <citation type="journal article" date="2010" name="Stand. Genomic Sci.">
        <title>Complete genome sequence of Kribbella flavida type strain (IFO 14399).</title>
        <authorList>
            <person name="Pukall R."/>
            <person name="Lapidus A."/>
            <person name="Glavina Del Rio T."/>
            <person name="Copeland A."/>
            <person name="Tice H."/>
            <person name="Cheng J.-F."/>
            <person name="Lucas S."/>
            <person name="Chen F."/>
            <person name="Nolan M."/>
            <person name="LaButti K."/>
            <person name="Pati A."/>
            <person name="Ivanova N."/>
            <person name="Mavrommatis K."/>
            <person name="Mikhailova N."/>
            <person name="Pitluck S."/>
            <person name="Bruce D."/>
            <person name="Goodwin L."/>
            <person name="Land M."/>
            <person name="Hauser L."/>
            <person name="Chang Y.-J."/>
            <person name="Jeffries C.D."/>
            <person name="Chen A."/>
            <person name="Palaniappan K."/>
            <person name="Chain P."/>
            <person name="Rohde M."/>
            <person name="Goeker M."/>
            <person name="Bristow J."/>
            <person name="Eisen J.A."/>
            <person name="Markowitz V."/>
            <person name="Hugenholtz P."/>
            <person name="Kyrpides N.C."/>
            <person name="Klenk H.-P."/>
            <person name="Brettin T."/>
        </authorList>
    </citation>
    <scope>NUCLEOTIDE SEQUENCE [LARGE SCALE GENOMIC DNA]</scope>
    <source>
        <strain evidence="3">DSM 17836 / JCM 10339 / NBRC 14399</strain>
    </source>
</reference>
<feature type="compositionally biased region" description="Low complexity" evidence="1">
    <location>
        <begin position="47"/>
        <end position="61"/>
    </location>
</feature>
<evidence type="ECO:0000313" key="3">
    <source>
        <dbReference type="Proteomes" id="UP000007967"/>
    </source>
</evidence>
<evidence type="ECO:0000256" key="1">
    <source>
        <dbReference type="SAM" id="MobiDB-lite"/>
    </source>
</evidence>
<dbReference type="AlphaFoldDB" id="D2PND0"/>
<dbReference type="eggNOG" id="ENOG502ZKVH">
    <property type="taxonomic scope" value="Bacteria"/>
</dbReference>
<dbReference type="Proteomes" id="UP000007967">
    <property type="component" value="Chromosome"/>
</dbReference>
<dbReference type="KEGG" id="kfl:Kfla_5608"/>
<gene>
    <name evidence="2" type="ordered locus">Kfla_5608</name>
</gene>
<sequence length="177" mass="17964">MQEGVRNLRFAAVAALAGLVVTGCGDETDPSSTPSPGPSSPAPTSPAPSTAPSSSTPTGGALPLTVTRTGGFAGFDDRVVIGTDGVATVSRRGKDPVKCRVDASLLTELTDAVQQVDWTAVGSTKPTVRHPDDMIIAVASGRGLARLEDPRLRPLTAPVTKLLTEAAAAPGKLCKPV</sequence>
<feature type="compositionally biased region" description="Pro residues" evidence="1">
    <location>
        <begin position="33"/>
        <end position="46"/>
    </location>
</feature>
<organism evidence="2 3">
    <name type="scientific">Kribbella flavida (strain DSM 17836 / JCM 10339 / NBRC 14399)</name>
    <dbReference type="NCBI Taxonomy" id="479435"/>
    <lineage>
        <taxon>Bacteria</taxon>
        <taxon>Bacillati</taxon>
        <taxon>Actinomycetota</taxon>
        <taxon>Actinomycetes</taxon>
        <taxon>Propionibacteriales</taxon>
        <taxon>Kribbellaceae</taxon>
        <taxon>Kribbella</taxon>
    </lineage>
</organism>
<evidence type="ECO:0000313" key="2">
    <source>
        <dbReference type="EMBL" id="ADB34614.1"/>
    </source>
</evidence>
<accession>D2PND0</accession>
<feature type="region of interest" description="Disordered" evidence="1">
    <location>
        <begin position="25"/>
        <end position="64"/>
    </location>
</feature>